<feature type="active site" description="Proton acceptor" evidence="10 12">
    <location>
        <position position="35"/>
    </location>
</feature>
<reference evidence="15 17" key="1">
    <citation type="journal article" date="2017" name="Front. Immunol.">
        <title>Complete Genome Sequence of Lactobacillus casei LC5, a Potential Probiotics for Atopic Dermatitis.</title>
        <authorList>
            <person name="Kang J."/>
            <person name="Chung W.H."/>
            <person name="Lim T.J."/>
            <person name="Whon T.W."/>
            <person name="Lim S."/>
            <person name="Nam Y.D."/>
        </authorList>
    </citation>
    <scope>NUCLEOTIDE SEQUENCE [LARGE SCALE GENOMIC DNA]</scope>
    <source>
        <strain evidence="15 17">LC5</strain>
    </source>
</reference>
<feature type="binding site" evidence="10 13">
    <location>
        <position position="35"/>
    </location>
    <ligand>
        <name>a divalent metal cation</name>
        <dbReference type="ChEBI" id="CHEBI:60240"/>
    </ligand>
</feature>
<dbReference type="EMBL" id="CP017065">
    <property type="protein sequence ID" value="ARY92749.1"/>
    <property type="molecule type" value="Genomic_DNA"/>
</dbReference>
<comment type="cofactor">
    <cofactor evidence="4">
        <name>Zn(2+)</name>
        <dbReference type="ChEBI" id="CHEBI:29105"/>
    </cofactor>
</comment>
<dbReference type="InterPro" id="IPR013785">
    <property type="entry name" value="Aldolase_TIM"/>
</dbReference>
<evidence type="ECO:0000256" key="7">
    <source>
        <dbReference type="ARBA" id="ARBA00013188"/>
    </source>
</evidence>
<comment type="catalytic activity">
    <reaction evidence="1 10 11">
        <text>D-ribulose 5-phosphate = D-xylulose 5-phosphate</text>
        <dbReference type="Rhea" id="RHEA:13677"/>
        <dbReference type="ChEBI" id="CHEBI:57737"/>
        <dbReference type="ChEBI" id="CHEBI:58121"/>
        <dbReference type="EC" id="5.1.3.1"/>
    </reaction>
</comment>
<dbReference type="SUPFAM" id="SSF51366">
    <property type="entry name" value="Ribulose-phoshate binding barrel"/>
    <property type="match status" value="1"/>
</dbReference>
<sequence>MSIEIAPSILSANFSNLMQDINKVKDSGIHMLHVDVMDGHFVPNITFGSKMIADLHKSTSLKLDCHLMIDNPDKFAPEFAKAGGDVIMVHLEASVHIYRVLQEIKNFGAKAGLVLNPGTPVDAAREVLPLVDQVLIMTVNPGFGGQKFIPQMVNKVQELAELRDNLGLKFNIEVDGGINDITIKDCAAAGANIFVAGSYVFDASDPISQVNKLLAAVGQ</sequence>
<dbReference type="AlphaFoldDB" id="A0AAN1F0Y6"/>
<feature type="binding site" evidence="14">
    <location>
        <position position="177"/>
    </location>
    <ligand>
        <name>substrate</name>
    </ligand>
</feature>
<feature type="binding site" evidence="10 13">
    <location>
        <position position="175"/>
    </location>
    <ligand>
        <name>a divalent metal cation</name>
        <dbReference type="ChEBI" id="CHEBI:60240"/>
    </ligand>
</feature>
<dbReference type="EC" id="5.1.3.1" evidence="7 10"/>
<dbReference type="InterPro" id="IPR000056">
    <property type="entry name" value="Ribul_P_3_epim-like"/>
</dbReference>
<feature type="binding site" evidence="10">
    <location>
        <begin position="175"/>
        <end position="177"/>
    </location>
    <ligand>
        <name>substrate</name>
    </ligand>
</feature>
<dbReference type="InterPro" id="IPR011060">
    <property type="entry name" value="RibuloseP-bd_barrel"/>
</dbReference>
<dbReference type="HAMAP" id="MF_02227">
    <property type="entry name" value="RPE"/>
    <property type="match status" value="1"/>
</dbReference>
<evidence type="ECO:0000256" key="14">
    <source>
        <dbReference type="PIRSR" id="PIRSR001461-3"/>
    </source>
</evidence>
<dbReference type="NCBIfam" id="TIGR01163">
    <property type="entry name" value="rpe"/>
    <property type="match status" value="1"/>
</dbReference>
<evidence type="ECO:0000313" key="17">
    <source>
        <dbReference type="Proteomes" id="UP000195609"/>
    </source>
</evidence>
<comment type="pathway">
    <text evidence="10">Carbohydrate degradation.</text>
</comment>
<dbReference type="PROSITE" id="PS01085">
    <property type="entry name" value="RIBUL_P_3_EPIMER_1"/>
    <property type="match status" value="1"/>
</dbReference>
<feature type="binding site" evidence="10 13">
    <location>
        <position position="33"/>
    </location>
    <ligand>
        <name>a divalent metal cation</name>
        <dbReference type="ChEBI" id="CHEBI:60240"/>
    </ligand>
</feature>
<feature type="binding site" evidence="10 13">
    <location>
        <position position="66"/>
    </location>
    <ligand>
        <name>a divalent metal cation</name>
        <dbReference type="ChEBI" id="CHEBI:60240"/>
    </ligand>
</feature>
<feature type="active site" description="Proton donor" evidence="10 12">
    <location>
        <position position="175"/>
    </location>
</feature>
<proteinExistence type="inferred from homology"/>
<evidence type="ECO:0000256" key="4">
    <source>
        <dbReference type="ARBA" id="ARBA00001947"/>
    </source>
</evidence>
<dbReference type="Pfam" id="PF00834">
    <property type="entry name" value="Ribul_P_3_epim"/>
    <property type="match status" value="1"/>
</dbReference>
<keyword evidence="13" id="KW-0464">Manganese</keyword>
<dbReference type="PIRSF" id="PIRSF001461">
    <property type="entry name" value="RPE"/>
    <property type="match status" value="1"/>
</dbReference>
<dbReference type="GO" id="GO:0004750">
    <property type="term" value="F:D-ribulose-phosphate 3-epimerase activity"/>
    <property type="evidence" value="ECO:0007669"/>
    <property type="project" value="UniProtKB-UniRule"/>
</dbReference>
<dbReference type="NCBIfam" id="NF004076">
    <property type="entry name" value="PRK05581.1-4"/>
    <property type="match status" value="1"/>
</dbReference>
<evidence type="ECO:0000256" key="6">
    <source>
        <dbReference type="ARBA" id="ARBA00009541"/>
    </source>
</evidence>
<feature type="binding site" evidence="10 14">
    <location>
        <begin position="142"/>
        <end position="145"/>
    </location>
    <ligand>
        <name>substrate</name>
    </ligand>
</feature>
<comment type="function">
    <text evidence="10">Catalyzes the reversible epimerization of D-ribulose 5-phosphate to D-xylulose 5-phosphate.</text>
</comment>
<comment type="cofactor">
    <cofactor evidence="3">
        <name>Co(2+)</name>
        <dbReference type="ChEBI" id="CHEBI:48828"/>
    </cofactor>
</comment>
<comment type="cofactor">
    <cofactor evidence="10 13">
        <name>a divalent metal cation</name>
        <dbReference type="ChEBI" id="CHEBI:60240"/>
    </cofactor>
    <text evidence="10 13">Binds 1 divalent metal cation per subunit.</text>
</comment>
<feature type="binding site" evidence="10 14">
    <location>
        <position position="66"/>
    </location>
    <ligand>
        <name>substrate</name>
    </ligand>
</feature>
<evidence type="ECO:0000256" key="2">
    <source>
        <dbReference type="ARBA" id="ARBA00001936"/>
    </source>
</evidence>
<dbReference type="PANTHER" id="PTHR11749">
    <property type="entry name" value="RIBULOSE-5-PHOSPHATE-3-EPIMERASE"/>
    <property type="match status" value="1"/>
</dbReference>
<dbReference type="EMBL" id="CP136128">
    <property type="protein sequence ID" value="WNX27380.1"/>
    <property type="molecule type" value="Genomic_DNA"/>
</dbReference>
<evidence type="ECO:0000256" key="13">
    <source>
        <dbReference type="PIRSR" id="PIRSR001461-2"/>
    </source>
</evidence>
<feature type="binding site" evidence="10 14">
    <location>
        <position position="8"/>
    </location>
    <ligand>
        <name>substrate</name>
    </ligand>
</feature>
<dbReference type="Proteomes" id="UP001303564">
    <property type="component" value="Chromosome"/>
</dbReference>
<comment type="similarity">
    <text evidence="6 10 11">Belongs to the ribulose-phosphate 3-epimerase family.</text>
</comment>
<evidence type="ECO:0000256" key="12">
    <source>
        <dbReference type="PIRSR" id="PIRSR001461-1"/>
    </source>
</evidence>
<comment type="cofactor">
    <cofactor evidence="5">
        <name>Fe(2+)</name>
        <dbReference type="ChEBI" id="CHEBI:29033"/>
    </cofactor>
</comment>
<evidence type="ECO:0000313" key="16">
    <source>
        <dbReference type="EMBL" id="WNX27380.1"/>
    </source>
</evidence>
<keyword evidence="8 10" id="KW-0479">Metal-binding</keyword>
<keyword evidence="9 10" id="KW-0413">Isomerase</keyword>
<keyword evidence="18" id="KW-1185">Reference proteome</keyword>
<name>A0AAN1F0Y6_LACCA</name>
<dbReference type="InterPro" id="IPR026019">
    <property type="entry name" value="Ribul_P_3_epim"/>
</dbReference>
<dbReference type="GO" id="GO:0006098">
    <property type="term" value="P:pentose-phosphate shunt"/>
    <property type="evidence" value="ECO:0007669"/>
    <property type="project" value="UniProtKB-UniRule"/>
</dbReference>
<dbReference type="RefSeq" id="WP_087913053.1">
    <property type="nucleotide sequence ID" value="NZ_CP017065.1"/>
</dbReference>
<evidence type="ECO:0000313" key="15">
    <source>
        <dbReference type="EMBL" id="ARY92749.1"/>
    </source>
</evidence>
<dbReference type="Proteomes" id="UP000195609">
    <property type="component" value="Chromosome"/>
</dbReference>
<keyword evidence="13" id="KW-0170">Cobalt</keyword>
<evidence type="ECO:0000256" key="5">
    <source>
        <dbReference type="ARBA" id="ARBA00001954"/>
    </source>
</evidence>
<evidence type="ECO:0000256" key="1">
    <source>
        <dbReference type="ARBA" id="ARBA00001782"/>
    </source>
</evidence>
<dbReference type="GO" id="GO:0046872">
    <property type="term" value="F:metal ion binding"/>
    <property type="evidence" value="ECO:0007669"/>
    <property type="project" value="UniProtKB-UniRule"/>
</dbReference>
<dbReference type="GO" id="GO:0005737">
    <property type="term" value="C:cytoplasm"/>
    <property type="evidence" value="ECO:0007669"/>
    <property type="project" value="UniProtKB-ARBA"/>
</dbReference>
<evidence type="ECO:0000256" key="8">
    <source>
        <dbReference type="ARBA" id="ARBA00022723"/>
    </source>
</evidence>
<dbReference type="FunFam" id="3.20.20.70:FF:000004">
    <property type="entry name" value="Ribulose-phosphate 3-epimerase"/>
    <property type="match status" value="1"/>
</dbReference>
<keyword evidence="10 11" id="KW-0119">Carbohydrate metabolism</keyword>
<dbReference type="GO" id="GO:0019323">
    <property type="term" value="P:pentose catabolic process"/>
    <property type="evidence" value="ECO:0007669"/>
    <property type="project" value="UniProtKB-UniRule"/>
</dbReference>
<comment type="cofactor">
    <cofactor evidence="2">
        <name>Mn(2+)</name>
        <dbReference type="ChEBI" id="CHEBI:29035"/>
    </cofactor>
</comment>
<evidence type="ECO:0000256" key="3">
    <source>
        <dbReference type="ARBA" id="ARBA00001941"/>
    </source>
</evidence>
<feature type="binding site" evidence="10 14">
    <location>
        <begin position="197"/>
        <end position="198"/>
    </location>
    <ligand>
        <name>substrate</name>
    </ligand>
</feature>
<protein>
    <recommendedName>
        <fullName evidence="7 10">Ribulose-phosphate 3-epimerase</fullName>
        <ecNumber evidence="7 10">5.1.3.1</ecNumber>
    </recommendedName>
</protein>
<keyword evidence="13" id="KW-0862">Zinc</keyword>
<dbReference type="PROSITE" id="PS01086">
    <property type="entry name" value="RIBUL_P_3_EPIMER_2"/>
    <property type="match status" value="1"/>
</dbReference>
<evidence type="ECO:0000256" key="10">
    <source>
        <dbReference type="HAMAP-Rule" id="MF_02227"/>
    </source>
</evidence>
<evidence type="ECO:0000313" key="18">
    <source>
        <dbReference type="Proteomes" id="UP001303564"/>
    </source>
</evidence>
<evidence type="ECO:0000256" key="9">
    <source>
        <dbReference type="ARBA" id="ARBA00023235"/>
    </source>
</evidence>
<evidence type="ECO:0000256" key="11">
    <source>
        <dbReference type="PIRNR" id="PIRNR001461"/>
    </source>
</evidence>
<dbReference type="Gene3D" id="3.20.20.70">
    <property type="entry name" value="Aldolase class I"/>
    <property type="match status" value="1"/>
</dbReference>
<gene>
    <name evidence="10 16" type="primary">rpe</name>
    <name evidence="15" type="ORF">BGL52_13665</name>
    <name evidence="16" type="ORF">RWA16_13415</name>
</gene>
<accession>A0AAN1F0Y6</accession>
<organism evidence="15 17">
    <name type="scientific">Lacticaseibacillus casei</name>
    <name type="common">Lactobacillus casei</name>
    <dbReference type="NCBI Taxonomy" id="1582"/>
    <lineage>
        <taxon>Bacteria</taxon>
        <taxon>Bacillati</taxon>
        <taxon>Bacillota</taxon>
        <taxon>Bacilli</taxon>
        <taxon>Lactobacillales</taxon>
        <taxon>Lactobacillaceae</taxon>
        <taxon>Lacticaseibacillus</taxon>
    </lineage>
</organism>
<reference evidence="16 18" key="2">
    <citation type="submission" date="2023-09" db="EMBL/GenBank/DDBJ databases">
        <title>Genomic characteristic of L. casei group strains isolated from clinical sources.</title>
        <authorList>
            <person name="Jarocki P."/>
        </authorList>
    </citation>
    <scope>NUCLEOTIDE SEQUENCE [LARGE SCALE GENOMIC DNA]</scope>
    <source>
        <strain evidence="16 18">LMG 24099</strain>
    </source>
</reference>
<dbReference type="CDD" id="cd00429">
    <property type="entry name" value="RPE"/>
    <property type="match status" value="1"/>
</dbReference>